<reference evidence="2" key="1">
    <citation type="submission" date="2021-04" db="EMBL/GenBank/DDBJ databases">
        <title>Genomics, taxonomy and metabolism of representatives of sulfur bacteria of the genus Thiothrix: Thiothrix fructosivorans QT, Thiothrix unzii A1T and three new species, Thiothrix subterranea sp. nov., Thiothrix litoralis sp. nov. and 'Candidatus Thiothrix anitrata' sp. nov.</title>
        <authorList>
            <person name="Ravin N.V."/>
            <person name="Smolyakov D."/>
            <person name="Rudenko T.S."/>
            <person name="Mardanov A.V."/>
            <person name="Beletsky A.V."/>
            <person name="Markov N.D."/>
            <person name="Fomenkov A.I."/>
            <person name="Roberts R.J."/>
            <person name="Karnachuk O.V."/>
            <person name="Novikov A."/>
            <person name="Grabovich M.Y."/>
        </authorList>
    </citation>
    <scope>NUCLEOTIDE SEQUENCE</scope>
    <source>
        <strain evidence="2">A1</strain>
    </source>
</reference>
<evidence type="ECO:0000313" key="2">
    <source>
        <dbReference type="EMBL" id="QTR52007.1"/>
    </source>
</evidence>
<dbReference type="RefSeq" id="WP_210217573.1">
    <property type="nucleotide sequence ID" value="NZ_CP072793.1"/>
</dbReference>
<keyword evidence="3" id="KW-1185">Reference proteome</keyword>
<dbReference type="EMBL" id="CP072793">
    <property type="protein sequence ID" value="QTR52007.1"/>
    <property type="molecule type" value="Genomic_DNA"/>
</dbReference>
<keyword evidence="1" id="KW-1133">Transmembrane helix</keyword>
<feature type="transmembrane region" description="Helical" evidence="1">
    <location>
        <begin position="188"/>
        <end position="209"/>
    </location>
</feature>
<accession>A0A975F6D5</accession>
<keyword evidence="1" id="KW-0812">Transmembrane</keyword>
<protein>
    <submittedName>
        <fullName evidence="2">Uncharacterized protein</fullName>
    </submittedName>
</protein>
<name>A0A975F6D5_9GAMM</name>
<sequence length="284" mass="32617">MTTQQQKIDNVFKQVILGIEDELKAIYKKEYAIPYTNALELIIEVKVKINEILEAMRNAKKNISTSKAIEKEYTKIKDDYDKIMPKIKKLLQLESAKINELAKSLQIREAAFPNDFLGDSLLIKSLELNRATLESTVLQIDDSRAITQIYIDLCDLCIDQYIKNTLGLEHKAKIKREVKDAGVIMTNILGMAPIIGLPFSLINLLMAIAELNQSILKKPQERADQLEFLTELSKLWNKVFTELGQLVVDHLHIVDDQHINLNDAKNTLFSDYQYWKNRLNTGRN</sequence>
<evidence type="ECO:0000313" key="3">
    <source>
        <dbReference type="Proteomes" id="UP000672009"/>
    </source>
</evidence>
<dbReference type="AlphaFoldDB" id="A0A975F6D5"/>
<dbReference type="Proteomes" id="UP000672009">
    <property type="component" value="Chromosome"/>
</dbReference>
<proteinExistence type="predicted"/>
<gene>
    <name evidence="2" type="ORF">J9260_09590</name>
</gene>
<organism evidence="2 3">
    <name type="scientific">Thiothrix unzii</name>
    <dbReference type="NCBI Taxonomy" id="111769"/>
    <lineage>
        <taxon>Bacteria</taxon>
        <taxon>Pseudomonadati</taxon>
        <taxon>Pseudomonadota</taxon>
        <taxon>Gammaproteobacteria</taxon>
        <taxon>Thiotrichales</taxon>
        <taxon>Thiotrichaceae</taxon>
        <taxon>Thiothrix</taxon>
    </lineage>
</organism>
<keyword evidence="1" id="KW-0472">Membrane</keyword>
<evidence type="ECO:0000256" key="1">
    <source>
        <dbReference type="SAM" id="Phobius"/>
    </source>
</evidence>
<dbReference type="KEGG" id="tun:J9260_09590"/>